<dbReference type="CDD" id="cd09629">
    <property type="entry name" value="DOMON_CIL1_like"/>
    <property type="match status" value="2"/>
</dbReference>
<keyword evidence="3 6" id="KW-0732">Signal</keyword>
<sequence>MGRISFTFLEILGVLALALLVRTGESMSCTSQTFANNMVYSNCIDLPHLSAYLHWTYNPVNSSLSMAFIAPPATPDGWVAWAINPNAIGMIGSQALLALKAKGTVTVKTYGIRSYDFTQSSLNLTYEVWDLSAEDSNGTITIFGKWKLPEKTEKINQTWQVGPGVTPNGWPIGHALLPDNVQAKGILELLTRGGSTAPALQPSASPVLEPAASPAGVPISSPASGPATESMICMSQTFANKMVYSRCTDLPHLGAFLFWTYNASNSSLSMAFVAPLAQPNGWVAWAINPNATGMIGAQALLALKSNGTVIVKTYGIISRILEQSTFNLSYKVWDLSAEESNGSMKIFGKWKLPEKTEQVNQVWQVGPGVNPDGWPMGHLLEPDNLQAEGILVLGGEQTSSTPAPQPASSSTAPRLGVGFSMSLFVILGSLIVF</sequence>
<feature type="chain" id="PRO_5025364321" evidence="6">
    <location>
        <begin position="27"/>
        <end position="433"/>
    </location>
</feature>
<evidence type="ECO:0000256" key="3">
    <source>
        <dbReference type="ARBA" id="ARBA00022729"/>
    </source>
</evidence>
<organism evidence="8 9">
    <name type="scientific">Morella rubra</name>
    <name type="common">Chinese bayberry</name>
    <dbReference type="NCBI Taxonomy" id="262757"/>
    <lineage>
        <taxon>Eukaryota</taxon>
        <taxon>Viridiplantae</taxon>
        <taxon>Streptophyta</taxon>
        <taxon>Embryophyta</taxon>
        <taxon>Tracheophyta</taxon>
        <taxon>Spermatophyta</taxon>
        <taxon>Magnoliopsida</taxon>
        <taxon>eudicotyledons</taxon>
        <taxon>Gunneridae</taxon>
        <taxon>Pentapetalae</taxon>
        <taxon>rosids</taxon>
        <taxon>fabids</taxon>
        <taxon>Fagales</taxon>
        <taxon>Myricaceae</taxon>
        <taxon>Morella</taxon>
    </lineage>
</organism>
<dbReference type="AlphaFoldDB" id="A0A6A1UWF7"/>
<evidence type="ECO:0000256" key="4">
    <source>
        <dbReference type="ARBA" id="ARBA00022982"/>
    </source>
</evidence>
<dbReference type="PANTHER" id="PTHR23130:SF157">
    <property type="entry name" value="AUXIN-INDUCED IN ROOT CULTURES PROTEIN 12"/>
    <property type="match status" value="1"/>
</dbReference>
<evidence type="ECO:0000313" key="9">
    <source>
        <dbReference type="Proteomes" id="UP000516437"/>
    </source>
</evidence>
<keyword evidence="2" id="KW-0813">Transport</keyword>
<feature type="signal peptide" evidence="6">
    <location>
        <begin position="1"/>
        <end position="26"/>
    </location>
</feature>
<comment type="subcellular location">
    <subcellularLocation>
        <location evidence="1">Membrane</location>
    </subcellularLocation>
</comment>
<proteinExistence type="predicted"/>
<dbReference type="Proteomes" id="UP000516437">
    <property type="component" value="Chromosome 8"/>
</dbReference>
<keyword evidence="9" id="KW-1185">Reference proteome</keyword>
<dbReference type="GO" id="GO:0016020">
    <property type="term" value="C:membrane"/>
    <property type="evidence" value="ECO:0007669"/>
    <property type="project" value="UniProtKB-SubCell"/>
</dbReference>
<comment type="caution">
    <text evidence="8">The sequence shown here is derived from an EMBL/GenBank/DDBJ whole genome shotgun (WGS) entry which is preliminary data.</text>
</comment>
<dbReference type="Pfam" id="PF04526">
    <property type="entry name" value="DUF568"/>
    <property type="match status" value="2"/>
</dbReference>
<evidence type="ECO:0000259" key="7">
    <source>
        <dbReference type="PROSITE" id="PS50836"/>
    </source>
</evidence>
<evidence type="ECO:0000313" key="8">
    <source>
        <dbReference type="EMBL" id="KAB1204712.1"/>
    </source>
</evidence>
<dbReference type="InterPro" id="IPR045265">
    <property type="entry name" value="AIR12_DOMON"/>
</dbReference>
<evidence type="ECO:0000256" key="6">
    <source>
        <dbReference type="SAM" id="SignalP"/>
    </source>
</evidence>
<accession>A0A6A1UWF7</accession>
<evidence type="ECO:0000256" key="2">
    <source>
        <dbReference type="ARBA" id="ARBA00022448"/>
    </source>
</evidence>
<feature type="domain" description="DOMON" evidence="7">
    <location>
        <begin position="253"/>
        <end position="366"/>
    </location>
</feature>
<keyword evidence="5" id="KW-0472">Membrane</keyword>
<dbReference type="OrthoDB" id="1720670at2759"/>
<evidence type="ECO:0000256" key="1">
    <source>
        <dbReference type="ARBA" id="ARBA00004370"/>
    </source>
</evidence>
<evidence type="ECO:0000256" key="5">
    <source>
        <dbReference type="ARBA" id="ARBA00023136"/>
    </source>
</evidence>
<dbReference type="EMBL" id="RXIC02000026">
    <property type="protein sequence ID" value="KAB1204712.1"/>
    <property type="molecule type" value="Genomic_DNA"/>
</dbReference>
<dbReference type="InterPro" id="IPR005018">
    <property type="entry name" value="DOMON_domain"/>
</dbReference>
<protein>
    <submittedName>
        <fullName evidence="8">Auxin-induced in root cultures protein 12</fullName>
    </submittedName>
</protein>
<gene>
    <name evidence="8" type="ORF">CJ030_MR8G012784</name>
</gene>
<reference evidence="8 9" key="1">
    <citation type="journal article" date="2019" name="Plant Biotechnol. J.">
        <title>The red bayberry genome and genetic basis of sex determination.</title>
        <authorList>
            <person name="Jia H.M."/>
            <person name="Jia H.J."/>
            <person name="Cai Q.L."/>
            <person name="Wang Y."/>
            <person name="Zhao H.B."/>
            <person name="Yang W.F."/>
            <person name="Wang G.Y."/>
            <person name="Li Y.H."/>
            <person name="Zhan D.L."/>
            <person name="Shen Y.T."/>
            <person name="Niu Q.F."/>
            <person name="Chang L."/>
            <person name="Qiu J."/>
            <person name="Zhao L."/>
            <person name="Xie H.B."/>
            <person name="Fu W.Y."/>
            <person name="Jin J."/>
            <person name="Li X.W."/>
            <person name="Jiao Y."/>
            <person name="Zhou C.C."/>
            <person name="Tu T."/>
            <person name="Chai C.Y."/>
            <person name="Gao J.L."/>
            <person name="Fan L.J."/>
            <person name="van de Weg E."/>
            <person name="Wang J.Y."/>
            <person name="Gao Z.S."/>
        </authorList>
    </citation>
    <scope>NUCLEOTIDE SEQUENCE [LARGE SCALE GENOMIC DNA]</scope>
    <source>
        <tissue evidence="8">Leaves</tissue>
    </source>
</reference>
<name>A0A6A1UWF7_9ROSI</name>
<dbReference type="PANTHER" id="PTHR23130">
    <property type="entry name" value="CYTOCHROME B561 AND DOMON DOMAIN-CONTAINING PROTEIN"/>
    <property type="match status" value="1"/>
</dbReference>
<keyword evidence="4" id="KW-0249">Electron transport</keyword>
<dbReference type="PROSITE" id="PS50836">
    <property type="entry name" value="DOMON"/>
    <property type="match status" value="2"/>
</dbReference>
<feature type="domain" description="DOMON" evidence="7">
    <location>
        <begin position="49"/>
        <end position="162"/>
    </location>
</feature>